<dbReference type="InterPro" id="IPR001314">
    <property type="entry name" value="Peptidase_S1A"/>
</dbReference>
<dbReference type="SUPFAM" id="SSF50494">
    <property type="entry name" value="Trypsin-like serine proteases"/>
    <property type="match status" value="1"/>
</dbReference>
<dbReference type="EC" id="3.4.21.-" evidence="7"/>
<gene>
    <name evidence="11" type="ORF">CINCED_3A012542</name>
</gene>
<dbReference type="PROSITE" id="PS00135">
    <property type="entry name" value="TRYPSIN_SER"/>
    <property type="match status" value="1"/>
</dbReference>
<dbReference type="InterPro" id="IPR038565">
    <property type="entry name" value="CLIP_sf"/>
</dbReference>
<dbReference type="GO" id="GO:0006508">
    <property type="term" value="P:proteolysis"/>
    <property type="evidence" value="ECO:0007669"/>
    <property type="project" value="UniProtKB-KW"/>
</dbReference>
<dbReference type="Pfam" id="PF12032">
    <property type="entry name" value="CLIP"/>
    <property type="match status" value="1"/>
</dbReference>
<evidence type="ECO:0000256" key="7">
    <source>
        <dbReference type="RuleBase" id="RU363034"/>
    </source>
</evidence>
<dbReference type="AlphaFoldDB" id="A0A5E4N714"/>
<dbReference type="PROSITE" id="PS50240">
    <property type="entry name" value="TRYPSIN_DOM"/>
    <property type="match status" value="1"/>
</dbReference>
<evidence type="ECO:0000256" key="8">
    <source>
        <dbReference type="RuleBase" id="RU366078"/>
    </source>
</evidence>
<evidence type="ECO:0000256" key="3">
    <source>
        <dbReference type="ARBA" id="ARBA00022801"/>
    </source>
</evidence>
<feature type="signal peptide" evidence="8">
    <location>
        <begin position="1"/>
        <end position="19"/>
    </location>
</feature>
<proteinExistence type="inferred from homology"/>
<keyword evidence="1 7" id="KW-0645">Protease</keyword>
<dbReference type="InterPro" id="IPR033116">
    <property type="entry name" value="TRYPSIN_SER"/>
</dbReference>
<accession>A0A5E4N714</accession>
<feature type="domain" description="Clip" evidence="10">
    <location>
        <begin position="24"/>
        <end position="77"/>
    </location>
</feature>
<keyword evidence="3 7" id="KW-0378">Hydrolase</keyword>
<sequence>MEKLIYVICLIFVLRTISSQINTRCTTPNQLDGICINIQRCILLDTMFKDPNRNDTAKNLLSKSFCGHEGTYPKVCCPTSSDYETVWSSKLPSRKKCGIPSTTKVKIVGGTPSELGAWPWVAALGYKYIYKPNNDHEFLCGGALISDRYVVTAAHCTIGSALKNKILDIVRLGDLDLDPTKNDEATPINYAVTRILRHTEYNASNFTNDIALLKLNSSVAFTELIKPICLPVMSKMRQNMFVKYQLYVAGWGTQGFRGPSSSALLEVQVPVRENKECKELYSKQPNIIDERVLCAGYVDGKKDSCQGDSGGPLMWPNGTQYYLVGVVSFGVGCGDKSYPGVYTRVSAFMEWIVNNMNNS</sequence>
<keyword evidence="5" id="KW-1015">Disulfide bond</keyword>
<feature type="chain" id="PRO_5023973743" description="CLIP domain-containing serine protease" evidence="8">
    <location>
        <begin position="20"/>
        <end position="359"/>
    </location>
</feature>
<dbReference type="InterPro" id="IPR022700">
    <property type="entry name" value="CLIP"/>
</dbReference>
<dbReference type="PROSITE" id="PS00134">
    <property type="entry name" value="TRYPSIN_HIS"/>
    <property type="match status" value="1"/>
</dbReference>
<dbReference type="InterPro" id="IPR009003">
    <property type="entry name" value="Peptidase_S1_PA"/>
</dbReference>
<evidence type="ECO:0000313" key="11">
    <source>
        <dbReference type="EMBL" id="VVC37372.1"/>
    </source>
</evidence>
<keyword evidence="2 8" id="KW-0732">Signal</keyword>
<evidence type="ECO:0000256" key="1">
    <source>
        <dbReference type="ARBA" id="ARBA00022670"/>
    </source>
</evidence>
<dbReference type="CDD" id="cd00190">
    <property type="entry name" value="Tryp_SPc"/>
    <property type="match status" value="1"/>
</dbReference>
<dbReference type="EMBL" id="CABPRJ010001445">
    <property type="protein sequence ID" value="VVC37372.1"/>
    <property type="molecule type" value="Genomic_DNA"/>
</dbReference>
<dbReference type="PANTHER" id="PTHR24252">
    <property type="entry name" value="ACROSIN-RELATED"/>
    <property type="match status" value="1"/>
</dbReference>
<keyword evidence="4 7" id="KW-0720">Serine protease</keyword>
<dbReference type="SMART" id="SM00680">
    <property type="entry name" value="CLIP"/>
    <property type="match status" value="1"/>
</dbReference>
<dbReference type="PRINTS" id="PR00722">
    <property type="entry name" value="CHYMOTRYPSIN"/>
</dbReference>
<evidence type="ECO:0000256" key="4">
    <source>
        <dbReference type="ARBA" id="ARBA00022825"/>
    </source>
</evidence>
<evidence type="ECO:0000259" key="10">
    <source>
        <dbReference type="PROSITE" id="PS51888"/>
    </source>
</evidence>
<name>A0A5E4N714_9HEMI</name>
<dbReference type="OrthoDB" id="425190at2759"/>
<dbReference type="Gene3D" id="3.30.1640.30">
    <property type="match status" value="1"/>
</dbReference>
<dbReference type="Proteomes" id="UP000325440">
    <property type="component" value="Unassembled WGS sequence"/>
</dbReference>
<dbReference type="SMART" id="SM00020">
    <property type="entry name" value="Tryp_SPc"/>
    <property type="match status" value="1"/>
</dbReference>
<evidence type="ECO:0000259" key="9">
    <source>
        <dbReference type="PROSITE" id="PS50240"/>
    </source>
</evidence>
<evidence type="ECO:0000256" key="6">
    <source>
        <dbReference type="ARBA" id="ARBA00024195"/>
    </source>
</evidence>
<dbReference type="InterPro" id="IPR018114">
    <property type="entry name" value="TRYPSIN_HIS"/>
</dbReference>
<evidence type="ECO:0000256" key="2">
    <source>
        <dbReference type="ARBA" id="ARBA00022729"/>
    </source>
</evidence>
<comment type="similarity">
    <text evidence="6 8">Belongs to the peptidase S1 family. CLIP subfamily.</text>
</comment>
<dbReference type="PANTHER" id="PTHR24252:SF7">
    <property type="entry name" value="HYALIN"/>
    <property type="match status" value="1"/>
</dbReference>
<comment type="subcellular location">
    <subcellularLocation>
        <location evidence="8">Secreted</location>
    </subcellularLocation>
</comment>
<keyword evidence="8" id="KW-0964">Secreted</keyword>
<evidence type="ECO:0000256" key="5">
    <source>
        <dbReference type="ARBA" id="ARBA00023157"/>
    </source>
</evidence>
<keyword evidence="12" id="KW-1185">Reference proteome</keyword>
<protein>
    <recommendedName>
        <fullName evidence="8">CLIP domain-containing serine protease</fullName>
        <ecNumber evidence="7">3.4.21.-</ecNumber>
    </recommendedName>
</protein>
<comment type="domain">
    <text evidence="8">The clip domain consists of 35-55 residues which are 'knitted' together usually by 3 conserved disulfide bonds forming a clip-like compact structure.</text>
</comment>
<organism evidence="11 12">
    <name type="scientific">Cinara cedri</name>
    <dbReference type="NCBI Taxonomy" id="506608"/>
    <lineage>
        <taxon>Eukaryota</taxon>
        <taxon>Metazoa</taxon>
        <taxon>Ecdysozoa</taxon>
        <taxon>Arthropoda</taxon>
        <taxon>Hexapoda</taxon>
        <taxon>Insecta</taxon>
        <taxon>Pterygota</taxon>
        <taxon>Neoptera</taxon>
        <taxon>Paraneoptera</taxon>
        <taxon>Hemiptera</taxon>
        <taxon>Sternorrhyncha</taxon>
        <taxon>Aphidomorpha</taxon>
        <taxon>Aphidoidea</taxon>
        <taxon>Aphididae</taxon>
        <taxon>Lachninae</taxon>
        <taxon>Cinara</taxon>
    </lineage>
</organism>
<dbReference type="PROSITE" id="PS51888">
    <property type="entry name" value="CLIP"/>
    <property type="match status" value="1"/>
</dbReference>
<reference evidence="11 12" key="1">
    <citation type="submission" date="2019-08" db="EMBL/GenBank/DDBJ databases">
        <authorList>
            <person name="Alioto T."/>
            <person name="Alioto T."/>
            <person name="Gomez Garrido J."/>
        </authorList>
    </citation>
    <scope>NUCLEOTIDE SEQUENCE [LARGE SCALE GENOMIC DNA]</scope>
</reference>
<dbReference type="GO" id="GO:0004252">
    <property type="term" value="F:serine-type endopeptidase activity"/>
    <property type="evidence" value="ECO:0007669"/>
    <property type="project" value="UniProtKB-UniRule"/>
</dbReference>
<evidence type="ECO:0000313" key="12">
    <source>
        <dbReference type="Proteomes" id="UP000325440"/>
    </source>
</evidence>
<feature type="domain" description="Peptidase S1" evidence="9">
    <location>
        <begin position="107"/>
        <end position="357"/>
    </location>
</feature>
<dbReference type="InterPro" id="IPR043504">
    <property type="entry name" value="Peptidase_S1_PA_chymotrypsin"/>
</dbReference>
<dbReference type="Gene3D" id="2.40.10.10">
    <property type="entry name" value="Trypsin-like serine proteases"/>
    <property type="match status" value="1"/>
</dbReference>
<dbReference type="FunFam" id="2.40.10.10:FF:000006">
    <property type="entry name" value="Serine proteinase stubble"/>
    <property type="match status" value="1"/>
</dbReference>
<dbReference type="Pfam" id="PF00089">
    <property type="entry name" value="Trypsin"/>
    <property type="match status" value="1"/>
</dbReference>
<dbReference type="InterPro" id="IPR001254">
    <property type="entry name" value="Trypsin_dom"/>
</dbReference>
<dbReference type="GO" id="GO:0005576">
    <property type="term" value="C:extracellular region"/>
    <property type="evidence" value="ECO:0007669"/>
    <property type="project" value="UniProtKB-SubCell"/>
</dbReference>